<protein>
    <recommendedName>
        <fullName evidence="1">PilZ domain-containing protein</fullName>
    </recommendedName>
</protein>
<evidence type="ECO:0000313" key="3">
    <source>
        <dbReference type="Proteomes" id="UP000645257"/>
    </source>
</evidence>
<dbReference type="GO" id="GO:0035438">
    <property type="term" value="F:cyclic-di-GMP binding"/>
    <property type="evidence" value="ECO:0007669"/>
    <property type="project" value="InterPro"/>
</dbReference>
<gene>
    <name evidence="2" type="ORF">GCM10011289_05460</name>
</gene>
<accession>A0A918NY23</accession>
<name>A0A918NY23_9NEIS</name>
<dbReference type="InterPro" id="IPR009875">
    <property type="entry name" value="PilZ_domain"/>
</dbReference>
<reference evidence="2" key="2">
    <citation type="submission" date="2020-09" db="EMBL/GenBank/DDBJ databases">
        <authorList>
            <person name="Sun Q."/>
            <person name="Kim S."/>
        </authorList>
    </citation>
    <scope>NUCLEOTIDE SEQUENCE</scope>
    <source>
        <strain evidence="2">KCTC 32182</strain>
    </source>
</reference>
<dbReference type="EMBL" id="BMYX01000002">
    <property type="protein sequence ID" value="GGY05953.1"/>
    <property type="molecule type" value="Genomic_DNA"/>
</dbReference>
<dbReference type="Gene3D" id="2.40.10.220">
    <property type="entry name" value="predicted glycosyltransferase like domains"/>
    <property type="match status" value="1"/>
</dbReference>
<keyword evidence="3" id="KW-1185">Reference proteome</keyword>
<evidence type="ECO:0000313" key="2">
    <source>
        <dbReference type="EMBL" id="GGY05953.1"/>
    </source>
</evidence>
<sequence length="105" mass="11938">MPPFDARHDRRTSRRISMGCKARIKSLNTGETHYGECTDLSVDGLALRSSFVPQHKERLRVIVLAPSVGGMPGQPLEAEVEVRRCNEIERGRLYEIGTRIIVRHR</sequence>
<feature type="domain" description="PilZ" evidence="1">
    <location>
        <begin position="9"/>
        <end position="100"/>
    </location>
</feature>
<reference evidence="2" key="1">
    <citation type="journal article" date="2014" name="Int. J. Syst. Evol. Microbiol.">
        <title>Complete genome sequence of Corynebacterium casei LMG S-19264T (=DSM 44701T), isolated from a smear-ripened cheese.</title>
        <authorList>
            <consortium name="US DOE Joint Genome Institute (JGI-PGF)"/>
            <person name="Walter F."/>
            <person name="Albersmeier A."/>
            <person name="Kalinowski J."/>
            <person name="Ruckert C."/>
        </authorList>
    </citation>
    <scope>NUCLEOTIDE SEQUENCE</scope>
    <source>
        <strain evidence="2">KCTC 32182</strain>
    </source>
</reference>
<dbReference type="Pfam" id="PF07238">
    <property type="entry name" value="PilZ"/>
    <property type="match status" value="1"/>
</dbReference>
<evidence type="ECO:0000259" key="1">
    <source>
        <dbReference type="Pfam" id="PF07238"/>
    </source>
</evidence>
<comment type="caution">
    <text evidence="2">The sequence shown here is derived from an EMBL/GenBank/DDBJ whole genome shotgun (WGS) entry which is preliminary data.</text>
</comment>
<organism evidence="2 3">
    <name type="scientific">Paludibacterium paludis</name>
    <dbReference type="NCBI Taxonomy" id="1225769"/>
    <lineage>
        <taxon>Bacteria</taxon>
        <taxon>Pseudomonadati</taxon>
        <taxon>Pseudomonadota</taxon>
        <taxon>Betaproteobacteria</taxon>
        <taxon>Neisseriales</taxon>
        <taxon>Chromobacteriaceae</taxon>
        <taxon>Paludibacterium</taxon>
    </lineage>
</organism>
<dbReference type="Proteomes" id="UP000645257">
    <property type="component" value="Unassembled WGS sequence"/>
</dbReference>
<proteinExistence type="predicted"/>
<dbReference type="RefSeq" id="WP_189530953.1">
    <property type="nucleotide sequence ID" value="NZ_BMYX01000002.1"/>
</dbReference>
<dbReference type="SUPFAM" id="SSF141371">
    <property type="entry name" value="PilZ domain-like"/>
    <property type="match status" value="1"/>
</dbReference>
<dbReference type="AlphaFoldDB" id="A0A918NY23"/>